<keyword evidence="3" id="KW-1185">Reference proteome</keyword>
<dbReference type="Pfam" id="PF14397">
    <property type="entry name" value="ATPgrasp_ST"/>
    <property type="match status" value="1"/>
</dbReference>
<name>A0A926EXK4_9BACT</name>
<dbReference type="AlphaFoldDB" id="A0A926EXK4"/>
<dbReference type="GO" id="GO:0005524">
    <property type="term" value="F:ATP binding"/>
    <property type="evidence" value="ECO:0007669"/>
    <property type="project" value="InterPro"/>
</dbReference>
<dbReference type="RefSeq" id="WP_262432975.1">
    <property type="nucleotide sequence ID" value="NZ_JACRTF010000001.1"/>
</dbReference>
<evidence type="ECO:0000313" key="2">
    <source>
        <dbReference type="EMBL" id="MBC8591753.1"/>
    </source>
</evidence>
<reference evidence="2" key="1">
    <citation type="submission" date="2020-08" db="EMBL/GenBank/DDBJ databases">
        <title>Genome public.</title>
        <authorList>
            <person name="Liu C."/>
            <person name="Sun Q."/>
        </authorList>
    </citation>
    <scope>NUCLEOTIDE SEQUENCE</scope>
    <source>
        <strain evidence="2">N12</strain>
    </source>
</reference>
<dbReference type="SUPFAM" id="SSF56059">
    <property type="entry name" value="Glutathione synthetase ATP-binding domain-like"/>
    <property type="match status" value="1"/>
</dbReference>
<organism evidence="2 3">
    <name type="scientific">Jilunia laotingensis</name>
    <dbReference type="NCBI Taxonomy" id="2763675"/>
    <lineage>
        <taxon>Bacteria</taxon>
        <taxon>Pseudomonadati</taxon>
        <taxon>Bacteroidota</taxon>
        <taxon>Bacteroidia</taxon>
        <taxon>Bacteroidales</taxon>
        <taxon>Bacteroidaceae</taxon>
        <taxon>Jilunia</taxon>
    </lineage>
</organism>
<dbReference type="InterPro" id="IPR013815">
    <property type="entry name" value="ATP_grasp_subdomain_1"/>
</dbReference>
<dbReference type="Gene3D" id="3.30.1490.20">
    <property type="entry name" value="ATP-grasp fold, A domain"/>
    <property type="match status" value="1"/>
</dbReference>
<comment type="caution">
    <text evidence="2">The sequence shown here is derived from an EMBL/GenBank/DDBJ whole genome shotgun (WGS) entry which is preliminary data.</text>
</comment>
<feature type="domain" description="Alpha-L-glutamate ligase-related protein ATP-grasp" evidence="1">
    <location>
        <begin position="118"/>
        <end position="355"/>
    </location>
</feature>
<gene>
    <name evidence="2" type="ORF">H8744_00570</name>
</gene>
<dbReference type="Proteomes" id="UP000651085">
    <property type="component" value="Unassembled WGS sequence"/>
</dbReference>
<dbReference type="InterPro" id="IPR039523">
    <property type="entry name" value="RimK-rel_E_lig_ATP-grasp"/>
</dbReference>
<protein>
    <recommendedName>
        <fullName evidence="1">Alpha-L-glutamate ligase-related protein ATP-grasp domain-containing protein</fullName>
    </recommendedName>
</protein>
<evidence type="ECO:0000313" key="3">
    <source>
        <dbReference type="Proteomes" id="UP000651085"/>
    </source>
</evidence>
<evidence type="ECO:0000259" key="1">
    <source>
        <dbReference type="Pfam" id="PF14397"/>
    </source>
</evidence>
<accession>A0A926EXK4</accession>
<sequence>MKDRYFGISPRIARWKIDTPLENWLSHKADNSEFWKKIYVGYYSIFDREYYEGGVRLAKEAIELHKEELKRYTVDDVVRDMVYCLHRFGISFQDYCIYGFIDKKYRCRASFVSDKLRYHYCDILNKENILSLMTDKYACYKKYHKFFKRDVLGCYNETDKGHFLSFADKHKHFIFKPLEEHSGHGIKIVSSKETDINMFFTEMIAKGAFVVEELINQGRETAIMHPQSVNSLRVVTFVLEGKVNIIGVTWRIGVGNAVMDNAGSGGIYASIDPEYGFVQTDAINYRGEHFNIHPDTNIQIVGYKLPKWDEALSLIHDMAVNVEGATLISWDIAYSDKGWLMIEANDNGDWSIIQSNKKIGKKSELYSYMDEYFKLTSKNNG</sequence>
<dbReference type="EMBL" id="JACRTF010000001">
    <property type="protein sequence ID" value="MBC8591753.1"/>
    <property type="molecule type" value="Genomic_DNA"/>
</dbReference>
<proteinExistence type="predicted"/>